<sequence>MKKLLLIIPLILTLIPLFHTGLFDVHDPTSILRFATLSGTLGSGQFPATWTNSLNQGYGYPLFLYYAPVFSYLGVFLKLFLPTYLITLKVSLVVLVSFAGFGMYQLMKRFLGEYGTLVAATAYTLLPYHASTLYVRGSYAEGVTWALLPWLLYFWSSVKRDHRWVAITSLVTSLFFLSHNSLPFAFIPFLLIWILLFKTKDVTSTLLTLILSALASFWFLLPVLFERGLVQLDQQALLTNYSDHFLHLGQLWHSPWGYGGSAKLGEVDGMSFMLGKFQLALSVIGLAIVTLKKKWNPKIIFFVSMLLFYAFMTTTISSPVWQLITGLQILQFPWRLLAFASFALAAITGYLVEFVPEKLQMVTTLLVVSLLLIFNLKFFQVERVVDYNDSSFLSQEKLDTAAKDKIPEYLPSTMSTFPTTHASDSLSRTTTSVSGSIDRKTAGPLTINTAYMPQWQLTLNGLKQPISPNEKGFIATVNDFQPGNHTVSLTWHRTQIENIGIWISGLTVIVMIGLLII</sequence>
<name>A0A2H0X056_9BACT</name>
<feature type="transmembrane region" description="Helical" evidence="1">
    <location>
        <begin position="204"/>
        <end position="225"/>
    </location>
</feature>
<feature type="transmembrane region" description="Helical" evidence="1">
    <location>
        <begin position="299"/>
        <end position="320"/>
    </location>
</feature>
<feature type="transmembrane region" description="Helical" evidence="1">
    <location>
        <begin position="138"/>
        <end position="156"/>
    </location>
</feature>
<feature type="domain" description="Membrane protein 6-pyruvoyl-tetrahydropterin synthase-related" evidence="2">
    <location>
        <begin position="64"/>
        <end position="373"/>
    </location>
</feature>
<keyword evidence="1" id="KW-0472">Membrane</keyword>
<organism evidence="3 4">
    <name type="scientific">Candidatus Collierbacteria bacterium CG09_land_8_20_14_0_10_46_12</name>
    <dbReference type="NCBI Taxonomy" id="1974533"/>
    <lineage>
        <taxon>Bacteria</taxon>
        <taxon>Candidatus Collieribacteriota</taxon>
    </lineage>
</organism>
<accession>A0A2H0X056</accession>
<feature type="transmembrane region" description="Helical" evidence="1">
    <location>
        <begin position="332"/>
        <end position="352"/>
    </location>
</feature>
<comment type="caution">
    <text evidence="3">The sequence shown here is derived from an EMBL/GenBank/DDBJ whole genome shotgun (WGS) entry which is preliminary data.</text>
</comment>
<dbReference type="Proteomes" id="UP000229574">
    <property type="component" value="Unassembled WGS sequence"/>
</dbReference>
<feature type="transmembrane region" description="Helical" evidence="1">
    <location>
        <begin position="58"/>
        <end position="77"/>
    </location>
</feature>
<evidence type="ECO:0000256" key="1">
    <source>
        <dbReference type="SAM" id="Phobius"/>
    </source>
</evidence>
<feature type="transmembrane region" description="Helical" evidence="1">
    <location>
        <begin position="84"/>
        <end position="104"/>
    </location>
</feature>
<feature type="transmembrane region" description="Helical" evidence="1">
    <location>
        <begin position="499"/>
        <end position="516"/>
    </location>
</feature>
<evidence type="ECO:0000259" key="2">
    <source>
        <dbReference type="Pfam" id="PF10131"/>
    </source>
</evidence>
<keyword evidence="1" id="KW-0812">Transmembrane</keyword>
<dbReference type="AlphaFoldDB" id="A0A2H0X056"/>
<feature type="transmembrane region" description="Helical" evidence="1">
    <location>
        <begin position="273"/>
        <end position="292"/>
    </location>
</feature>
<protein>
    <recommendedName>
        <fullName evidence="2">Membrane protein 6-pyruvoyl-tetrahydropterin synthase-related domain-containing protein</fullName>
    </recommendedName>
</protein>
<feature type="transmembrane region" description="Helical" evidence="1">
    <location>
        <begin position="359"/>
        <end position="379"/>
    </location>
</feature>
<feature type="transmembrane region" description="Helical" evidence="1">
    <location>
        <begin position="176"/>
        <end position="197"/>
    </location>
</feature>
<dbReference type="Pfam" id="PF10131">
    <property type="entry name" value="PTPS_related"/>
    <property type="match status" value="1"/>
</dbReference>
<keyword evidence="1" id="KW-1133">Transmembrane helix</keyword>
<dbReference type="EMBL" id="PEYY01000015">
    <property type="protein sequence ID" value="PIS18231.1"/>
    <property type="molecule type" value="Genomic_DNA"/>
</dbReference>
<reference evidence="4" key="1">
    <citation type="submission" date="2017-09" db="EMBL/GenBank/DDBJ databases">
        <title>Depth-based differentiation of microbial function through sediment-hosted aquifers and enrichment of novel symbionts in the deep terrestrial subsurface.</title>
        <authorList>
            <person name="Probst A.J."/>
            <person name="Ladd B."/>
            <person name="Jarett J.K."/>
            <person name="Geller-Mcgrath D.E."/>
            <person name="Sieber C.M.K."/>
            <person name="Emerson J.B."/>
            <person name="Anantharaman K."/>
            <person name="Thomas B.C."/>
            <person name="Malmstrom R."/>
            <person name="Stieglmeier M."/>
            <person name="Klingl A."/>
            <person name="Woyke T."/>
            <person name="Ryan C.M."/>
            <person name="Banfield J.F."/>
        </authorList>
    </citation>
    <scope>NUCLEOTIDE SEQUENCE [LARGE SCALE GENOMIC DNA]</scope>
</reference>
<gene>
    <name evidence="3" type="ORF">COT54_00380</name>
</gene>
<proteinExistence type="predicted"/>
<dbReference type="InterPro" id="IPR018776">
    <property type="entry name" value="Membrane_prot_PTPS-rel_domain"/>
</dbReference>
<evidence type="ECO:0000313" key="4">
    <source>
        <dbReference type="Proteomes" id="UP000229574"/>
    </source>
</evidence>
<evidence type="ECO:0000313" key="3">
    <source>
        <dbReference type="EMBL" id="PIS18231.1"/>
    </source>
</evidence>